<keyword evidence="3" id="KW-1185">Reference proteome</keyword>
<dbReference type="InParanoid" id="B3RKC8"/>
<dbReference type="KEGG" id="tad:TRIADDRAFT_52798"/>
<dbReference type="RefSeq" id="XP_002109107.1">
    <property type="nucleotide sequence ID" value="XM_002109071.1"/>
</dbReference>
<evidence type="ECO:0000256" key="1">
    <source>
        <dbReference type="SAM" id="MobiDB-lite"/>
    </source>
</evidence>
<accession>B3RKC8</accession>
<reference evidence="2 3" key="1">
    <citation type="journal article" date="2008" name="Nature">
        <title>The Trichoplax genome and the nature of placozoans.</title>
        <authorList>
            <person name="Srivastava M."/>
            <person name="Begovic E."/>
            <person name="Chapman J."/>
            <person name="Putnam N.H."/>
            <person name="Hellsten U."/>
            <person name="Kawashima T."/>
            <person name="Kuo A."/>
            <person name="Mitros T."/>
            <person name="Salamov A."/>
            <person name="Carpenter M.L."/>
            <person name="Signorovitch A.Y."/>
            <person name="Moreno M.A."/>
            <person name="Kamm K."/>
            <person name="Grimwood J."/>
            <person name="Schmutz J."/>
            <person name="Shapiro H."/>
            <person name="Grigoriev I.V."/>
            <person name="Buss L.W."/>
            <person name="Schierwater B."/>
            <person name="Dellaporta S.L."/>
            <person name="Rokhsar D.S."/>
        </authorList>
    </citation>
    <scope>NUCLEOTIDE SEQUENCE [LARGE SCALE GENOMIC DNA]</scope>
    <source>
        <strain evidence="2 3">Grell-BS-1999</strain>
    </source>
</reference>
<dbReference type="AlphaFoldDB" id="B3RKC8"/>
<gene>
    <name evidence="2" type="ORF">TRIADDRAFT_52798</name>
</gene>
<evidence type="ECO:0000313" key="2">
    <source>
        <dbReference type="EMBL" id="EDV29905.1"/>
    </source>
</evidence>
<organism evidence="2 3">
    <name type="scientific">Trichoplax adhaerens</name>
    <name type="common">Trichoplax reptans</name>
    <dbReference type="NCBI Taxonomy" id="10228"/>
    <lineage>
        <taxon>Eukaryota</taxon>
        <taxon>Metazoa</taxon>
        <taxon>Placozoa</taxon>
        <taxon>Uniplacotomia</taxon>
        <taxon>Trichoplacea</taxon>
        <taxon>Trichoplacidae</taxon>
        <taxon>Trichoplax</taxon>
    </lineage>
</organism>
<dbReference type="GeneID" id="6750321"/>
<sequence length="184" mass="21597">MAFTIFCPREVILERWTTCKNLPWWYYRKTVINPVIASDGWFLNKITNDFEESMQFYSRKCTMKKNRQKICKSKYQHQTTPADSHQESDLLLQGQNQLESEDIDSTCHPEDKCYSDSGRKDDYQAVTITRLYKPLSTWLPVVPSYPLQRIEEVTEEETTDDPPNESLHINQSSLNTSSCIKIKE</sequence>
<dbReference type="CTD" id="6750321"/>
<feature type="region of interest" description="Disordered" evidence="1">
    <location>
        <begin position="153"/>
        <end position="184"/>
    </location>
</feature>
<dbReference type="Proteomes" id="UP000009022">
    <property type="component" value="Unassembled WGS sequence"/>
</dbReference>
<feature type="compositionally biased region" description="Acidic residues" evidence="1">
    <location>
        <begin position="153"/>
        <end position="163"/>
    </location>
</feature>
<name>B3RKC8_TRIAD</name>
<protein>
    <submittedName>
        <fullName evidence="2">Uncharacterized protein</fullName>
    </submittedName>
</protein>
<proteinExistence type="predicted"/>
<evidence type="ECO:0000313" key="3">
    <source>
        <dbReference type="Proteomes" id="UP000009022"/>
    </source>
</evidence>
<dbReference type="EMBL" id="DS985241">
    <property type="protein sequence ID" value="EDV29905.1"/>
    <property type="molecule type" value="Genomic_DNA"/>
</dbReference>
<dbReference type="HOGENOM" id="CLU_1470045_0_0_1"/>
<feature type="compositionally biased region" description="Polar residues" evidence="1">
    <location>
        <begin position="167"/>
        <end position="184"/>
    </location>
</feature>